<name>K6UIS5_PLACD</name>
<reference evidence="2 3" key="1">
    <citation type="journal article" date="2012" name="Nat. Genet.">
        <title>Plasmodium cynomolgi genome sequences provide insight into Plasmodium vivax and the monkey malaria clade.</title>
        <authorList>
            <person name="Tachibana S."/>
            <person name="Sullivan S.A."/>
            <person name="Kawai S."/>
            <person name="Nakamura S."/>
            <person name="Kim H.R."/>
            <person name="Goto N."/>
            <person name="Arisue N."/>
            <person name="Palacpac N.M.Q."/>
            <person name="Honma H."/>
            <person name="Yagi M."/>
            <person name="Tougan T."/>
            <person name="Katakai Y."/>
            <person name="Kaneko O."/>
            <person name="Mita T."/>
            <person name="Kita K."/>
            <person name="Yasutomi Y."/>
            <person name="Sutton P.L."/>
            <person name="Shakhbatyan R."/>
            <person name="Horii T."/>
            <person name="Yasunaga T."/>
            <person name="Barnwell J.W."/>
            <person name="Escalante A.A."/>
            <person name="Carlton J.M."/>
            <person name="Tanabe K."/>
        </authorList>
    </citation>
    <scope>NUCLEOTIDE SEQUENCE [LARGE SCALE GENOMIC DNA]</scope>
    <source>
        <strain evidence="2 3">B</strain>
    </source>
</reference>
<dbReference type="PhylomeDB" id="K6UIS5"/>
<evidence type="ECO:0000313" key="2">
    <source>
        <dbReference type="EMBL" id="GAB65278.1"/>
    </source>
</evidence>
<organism evidence="2 3">
    <name type="scientific">Plasmodium cynomolgi (strain B)</name>
    <dbReference type="NCBI Taxonomy" id="1120755"/>
    <lineage>
        <taxon>Eukaryota</taxon>
        <taxon>Sar</taxon>
        <taxon>Alveolata</taxon>
        <taxon>Apicomplexa</taxon>
        <taxon>Aconoidasida</taxon>
        <taxon>Haemosporida</taxon>
        <taxon>Plasmodiidae</taxon>
        <taxon>Plasmodium</taxon>
        <taxon>Plasmodium (Plasmodium)</taxon>
    </lineage>
</organism>
<dbReference type="KEGG" id="pcy:PCYB_052960"/>
<dbReference type="InterPro" id="IPR019111">
    <property type="entry name" value="PRESA_N"/>
</dbReference>
<sequence>MPRNYNFNISSMSRLAYLLFVLLNVVLVNDIYMPKASCETHLELALPIRRLCESEANQVDAITLKKLQSQYKNKSLGSFLDYLCKLEDMPISAKLMALKITLEKIIYSHIKKKDIDCVLDGFNELQSEEYKKLSARLIKKLNELSSHYGMSEKETMDLWYEYYEEISREIEEADYYYERGCSLYMKKKKASAADFVDYLYRYVKFWVKSIERNERKWVETFTERTITD</sequence>
<dbReference type="Gene3D" id="6.10.280.180">
    <property type="entry name" value="Plasmodium RESA, N-terminal helical domain"/>
    <property type="match status" value="1"/>
</dbReference>
<dbReference type="EMBL" id="DF157097">
    <property type="protein sequence ID" value="GAB65278.1"/>
    <property type="molecule type" value="Genomic_DNA"/>
</dbReference>
<dbReference type="Proteomes" id="UP000006319">
    <property type="component" value="Chromosome 5"/>
</dbReference>
<dbReference type="Pfam" id="PF09687">
    <property type="entry name" value="PRESAN"/>
    <property type="match status" value="1"/>
</dbReference>
<proteinExistence type="predicted"/>
<protein>
    <submittedName>
        <fullName evidence="2">RAD protein</fullName>
    </submittedName>
</protein>
<dbReference type="InterPro" id="IPR044885">
    <property type="entry name" value="PRESA_N_sf"/>
</dbReference>
<dbReference type="AlphaFoldDB" id="K6UIS5"/>
<keyword evidence="3" id="KW-1185">Reference proteome</keyword>
<dbReference type="RefSeq" id="XP_004221225.1">
    <property type="nucleotide sequence ID" value="XM_004221177.1"/>
</dbReference>
<dbReference type="OMA" id="CESEANQ"/>
<feature type="domain" description="Plasmodium RESA N-terminal" evidence="1">
    <location>
        <begin position="104"/>
        <end position="217"/>
    </location>
</feature>
<evidence type="ECO:0000313" key="3">
    <source>
        <dbReference type="Proteomes" id="UP000006319"/>
    </source>
</evidence>
<gene>
    <name evidence="2" type="ORF">PCYB_052960</name>
</gene>
<dbReference type="OrthoDB" id="381640at2759"/>
<evidence type="ECO:0000259" key="1">
    <source>
        <dbReference type="Pfam" id="PF09687"/>
    </source>
</evidence>
<dbReference type="VEuPathDB" id="PlasmoDB:PCYB_052960"/>
<accession>K6UIS5</accession>
<dbReference type="GeneID" id="14691667"/>